<dbReference type="Gene3D" id="3.30.160.60">
    <property type="entry name" value="Classic Zinc Finger"/>
    <property type="match status" value="1"/>
</dbReference>
<feature type="region of interest" description="Disordered" evidence="1">
    <location>
        <begin position="792"/>
        <end position="812"/>
    </location>
</feature>
<dbReference type="PANTHER" id="PTHR33936">
    <property type="entry name" value="PROTEIN CBG17840"/>
    <property type="match status" value="1"/>
</dbReference>
<evidence type="ECO:0000259" key="2">
    <source>
        <dbReference type="PROSITE" id="PS00028"/>
    </source>
</evidence>
<dbReference type="EMBL" id="CANHGI010000004">
    <property type="protein sequence ID" value="CAI5448738.1"/>
    <property type="molecule type" value="Genomic_DNA"/>
</dbReference>
<evidence type="ECO:0000256" key="1">
    <source>
        <dbReference type="SAM" id="MobiDB-lite"/>
    </source>
</evidence>
<name>A0A9P1ISU3_9PELO</name>
<dbReference type="SMART" id="SM00355">
    <property type="entry name" value="ZnF_C2H2"/>
    <property type="match status" value="3"/>
</dbReference>
<accession>A0A9P1ISU3</accession>
<keyword evidence="4" id="KW-1185">Reference proteome</keyword>
<dbReference type="InterPro" id="IPR052797">
    <property type="entry name" value="RegFact_GeneExpr_CellDeath"/>
</dbReference>
<dbReference type="Proteomes" id="UP001152747">
    <property type="component" value="Unassembled WGS sequence"/>
</dbReference>
<proteinExistence type="predicted"/>
<protein>
    <recommendedName>
        <fullName evidence="2">C2H2-type domain-containing protein</fullName>
    </recommendedName>
</protein>
<feature type="domain" description="C2H2-type" evidence="2">
    <location>
        <begin position="59"/>
        <end position="80"/>
    </location>
</feature>
<dbReference type="AlphaFoldDB" id="A0A9P1ISU3"/>
<dbReference type="PROSITE" id="PS00028">
    <property type="entry name" value="ZINC_FINGER_C2H2_1"/>
    <property type="match status" value="1"/>
</dbReference>
<gene>
    <name evidence="3" type="ORF">CAMP_LOCUS11375</name>
</gene>
<organism evidence="3 4">
    <name type="scientific">Caenorhabditis angaria</name>
    <dbReference type="NCBI Taxonomy" id="860376"/>
    <lineage>
        <taxon>Eukaryota</taxon>
        <taxon>Metazoa</taxon>
        <taxon>Ecdysozoa</taxon>
        <taxon>Nematoda</taxon>
        <taxon>Chromadorea</taxon>
        <taxon>Rhabditida</taxon>
        <taxon>Rhabditina</taxon>
        <taxon>Rhabditomorpha</taxon>
        <taxon>Rhabditoidea</taxon>
        <taxon>Rhabditidae</taxon>
        <taxon>Peloderinae</taxon>
        <taxon>Caenorhabditis</taxon>
    </lineage>
</organism>
<dbReference type="OrthoDB" id="10031901at2759"/>
<evidence type="ECO:0000313" key="4">
    <source>
        <dbReference type="Proteomes" id="UP001152747"/>
    </source>
</evidence>
<evidence type="ECO:0000313" key="3">
    <source>
        <dbReference type="EMBL" id="CAI5448738.1"/>
    </source>
</evidence>
<sequence>MSSLRISCPEGCGLEASRADNLRRHLSTVHSYTQQQIEDFNRKLKLSKKSNRSGIVYKCKICSKEYTAEQSMHNHFIKEHKDVTNRTDHFEKFLCDPSLKVSELAGPSFPKANACRLACPIVDCKIKVTDRIELIRHFASDHKTNDKSYNLESVEFATEQELEDYISRKCEATCTSLIDDKKCCDGESTIKYMRCSMEGCYTRKPNSVHDSKKIVKFCSAYLKVSINHKTSKYSAMGTFCHNSHNLEWAKQNLTKNQTDIIVNLCKDGFYNNQILDKLRRTYDANNRLYYVDNDQIRSIRKSHELYPGRLHEDDLMSIKMLAERNDPADGVRLVILPTEENNHALKIVIITPQHFQNLKQHGHRGILADDTHHVSKYDAKLTTLMVPNDNDRGLPAGFLISNTTTSADIALLFGEVKKLFDEDGSTFCPRQLMTDEAHVFWNGYVQDVQLSALLDKLHSMLKTNDVGILNHEINELFSFLNNIKSAGALQFSQYFYTYYYQNQKLERWAAAYRDYAVFHTSMFVESWHSILKLDFLANKRVIRLDQLIYSLKEGCETIKHRRFVEEQRGLAKANPRQLVQKSRHETAEKEIDKYIIEKIPDREGQPAFRLTSNHPTPLQVPSIVKIGNCFCNAINGHCKRCDACPYSLRCTCKDTLAGVCCKHSHMLKIHLARTPASVDEVETQQEILDDNDDIIDLDDEENMVPDLETLEIVVDYNELEVQKRKDEMSADFTYAQGVFNRAENELRKMRRDPDDETIEKNRKIMEAVKLLESLLDDQNVLTVRRDIQQSARAKRKSARDTMNNYSFGPKRKSKRVEFDPNNPYFSYEPDEMTVCNLCKKSLPVESSSRAVVNCVGCGAPAYFSCVSAGIICLSCQLPFQE</sequence>
<comment type="caution">
    <text evidence="3">The sequence shown here is derived from an EMBL/GenBank/DDBJ whole genome shotgun (WGS) entry which is preliminary data.</text>
</comment>
<reference evidence="3" key="1">
    <citation type="submission" date="2022-11" db="EMBL/GenBank/DDBJ databases">
        <authorList>
            <person name="Kikuchi T."/>
        </authorList>
    </citation>
    <scope>NUCLEOTIDE SEQUENCE</scope>
    <source>
        <strain evidence="3">PS1010</strain>
    </source>
</reference>
<dbReference type="PANTHER" id="PTHR33936:SF22">
    <property type="entry name" value="C2H2-TYPE DOMAIN-CONTAINING PROTEIN"/>
    <property type="match status" value="1"/>
</dbReference>
<dbReference type="InterPro" id="IPR013087">
    <property type="entry name" value="Znf_C2H2_type"/>
</dbReference>